<dbReference type="CDD" id="cd14771">
    <property type="entry name" value="TrHb2_Mt-trHbO-like_O"/>
    <property type="match status" value="1"/>
</dbReference>
<keyword evidence="2 6" id="KW-0349">Heme</keyword>
<dbReference type="STRING" id="478801.Ksed_09000"/>
<dbReference type="GO" id="GO:0019825">
    <property type="term" value="F:oxygen binding"/>
    <property type="evidence" value="ECO:0007669"/>
    <property type="project" value="InterPro"/>
</dbReference>
<dbReference type="PANTHER" id="PTHR47366:SF1">
    <property type="entry name" value="TWO-ON-TWO HEMOGLOBIN-3"/>
    <property type="match status" value="1"/>
</dbReference>
<dbReference type="GO" id="GO:0005344">
    <property type="term" value="F:oxygen carrier activity"/>
    <property type="evidence" value="ECO:0007669"/>
    <property type="project" value="InterPro"/>
</dbReference>
<reference evidence="8 9" key="1">
    <citation type="journal article" date="2009" name="Stand. Genomic Sci.">
        <title>Complete genome sequence of Kytococcus sedentarius type strain (541).</title>
        <authorList>
            <person name="Sims D."/>
            <person name="Brettin T."/>
            <person name="Detter J.C."/>
            <person name="Han C."/>
            <person name="Lapidus A."/>
            <person name="Copeland A."/>
            <person name="Glavina Del Rio T."/>
            <person name="Nolan M."/>
            <person name="Chen F."/>
            <person name="Lucas S."/>
            <person name="Tice H."/>
            <person name="Cheng J.F."/>
            <person name="Bruce D."/>
            <person name="Goodwin L."/>
            <person name="Pitluck S."/>
            <person name="Ovchinnikova G."/>
            <person name="Pati A."/>
            <person name="Ivanova N."/>
            <person name="Mavrommatis K."/>
            <person name="Chen A."/>
            <person name="Palaniappan K."/>
            <person name="D'haeseleer P."/>
            <person name="Chain P."/>
            <person name="Bristow J."/>
            <person name="Eisen J.A."/>
            <person name="Markowitz V."/>
            <person name="Hugenholtz P."/>
            <person name="Schneider S."/>
            <person name="Goker M."/>
            <person name="Pukall R."/>
            <person name="Kyrpides N.C."/>
            <person name="Klenk H.P."/>
        </authorList>
    </citation>
    <scope>NUCLEOTIDE SEQUENCE [LARGE SCALE GENOMIC DNA]</scope>
    <source>
        <strain evidence="9">ATCC 14392 / DSM 20547 / JCM 11482 / CCUG 33030 / NBRC 15357 / NCTC 11040 / CCM 314 / 541</strain>
    </source>
</reference>
<evidence type="ECO:0000256" key="5">
    <source>
        <dbReference type="ARBA" id="ARBA00034496"/>
    </source>
</evidence>
<gene>
    <name evidence="8" type="ordered locus">Ksed_09000</name>
</gene>
<evidence type="ECO:0000256" key="6">
    <source>
        <dbReference type="PIRSR" id="PIRSR601486-1"/>
    </source>
</evidence>
<accession>C7NFL3</accession>
<dbReference type="Gene3D" id="1.10.490.10">
    <property type="entry name" value="Globins"/>
    <property type="match status" value="1"/>
</dbReference>
<keyword evidence="9" id="KW-1185">Reference proteome</keyword>
<dbReference type="AlphaFoldDB" id="C7NFL3"/>
<comment type="similarity">
    <text evidence="5">Belongs to the truncated hemoglobin family. Group II subfamily.</text>
</comment>
<dbReference type="InterPro" id="IPR001486">
    <property type="entry name" value="Hemoglobin_trunc"/>
</dbReference>
<dbReference type="InterPro" id="IPR012292">
    <property type="entry name" value="Globin/Proto"/>
</dbReference>
<dbReference type="EMBL" id="CP001686">
    <property type="protein sequence ID" value="ACV05948.1"/>
    <property type="molecule type" value="Genomic_DNA"/>
</dbReference>
<evidence type="ECO:0000256" key="3">
    <source>
        <dbReference type="ARBA" id="ARBA00022723"/>
    </source>
</evidence>
<evidence type="ECO:0000313" key="9">
    <source>
        <dbReference type="Proteomes" id="UP000006666"/>
    </source>
</evidence>
<dbReference type="Proteomes" id="UP000006666">
    <property type="component" value="Chromosome"/>
</dbReference>
<feature type="compositionally biased region" description="Basic residues" evidence="7">
    <location>
        <begin position="165"/>
        <end position="178"/>
    </location>
</feature>
<feature type="region of interest" description="Disordered" evidence="7">
    <location>
        <begin position="149"/>
        <end position="178"/>
    </location>
</feature>
<dbReference type="SUPFAM" id="SSF46458">
    <property type="entry name" value="Globin-like"/>
    <property type="match status" value="1"/>
</dbReference>
<dbReference type="KEGG" id="kse:Ksed_09000"/>
<feature type="region of interest" description="Disordered" evidence="7">
    <location>
        <begin position="1"/>
        <end position="24"/>
    </location>
</feature>
<dbReference type="eggNOG" id="COG2346">
    <property type="taxonomic scope" value="Bacteria"/>
</dbReference>
<evidence type="ECO:0000256" key="2">
    <source>
        <dbReference type="ARBA" id="ARBA00022617"/>
    </source>
</evidence>
<name>C7NFL3_KYTSD</name>
<dbReference type="GO" id="GO:0046872">
    <property type="term" value="F:metal ion binding"/>
    <property type="evidence" value="ECO:0007669"/>
    <property type="project" value="UniProtKB-KW"/>
</dbReference>
<dbReference type="InterPro" id="IPR044203">
    <property type="entry name" value="GlbO/GLB3-like"/>
</dbReference>
<evidence type="ECO:0000256" key="4">
    <source>
        <dbReference type="ARBA" id="ARBA00023004"/>
    </source>
</evidence>
<evidence type="ECO:0000256" key="7">
    <source>
        <dbReference type="SAM" id="MobiDB-lite"/>
    </source>
</evidence>
<dbReference type="GO" id="GO:0020037">
    <property type="term" value="F:heme binding"/>
    <property type="evidence" value="ECO:0007669"/>
    <property type="project" value="InterPro"/>
</dbReference>
<dbReference type="PANTHER" id="PTHR47366">
    <property type="entry name" value="TWO-ON-TWO HEMOGLOBIN-3"/>
    <property type="match status" value="1"/>
</dbReference>
<dbReference type="RefSeq" id="WP_012802363.1">
    <property type="nucleotide sequence ID" value="NC_013169.1"/>
</dbReference>
<dbReference type="InterPro" id="IPR009050">
    <property type="entry name" value="Globin-like_sf"/>
</dbReference>
<feature type="compositionally biased region" description="Low complexity" evidence="7">
    <location>
        <begin position="13"/>
        <end position="24"/>
    </location>
</feature>
<proteinExistence type="inferred from homology"/>
<dbReference type="Pfam" id="PF01152">
    <property type="entry name" value="Bac_globin"/>
    <property type="match status" value="1"/>
</dbReference>
<keyword evidence="3" id="KW-0479">Metal-binding</keyword>
<organism evidence="8 9">
    <name type="scientific">Kytococcus sedentarius (strain ATCC 14392 / DSM 20547 / JCM 11482 / CCUG 33030 / NBRC 15357 / NCTC 11040 / CCM 314 / 541)</name>
    <name type="common">Micrococcus sedentarius</name>
    <dbReference type="NCBI Taxonomy" id="478801"/>
    <lineage>
        <taxon>Bacteria</taxon>
        <taxon>Bacillati</taxon>
        <taxon>Actinomycetota</taxon>
        <taxon>Actinomycetes</taxon>
        <taxon>Micrococcales</taxon>
        <taxon>Kytococcaceae</taxon>
        <taxon>Kytococcus</taxon>
    </lineage>
</organism>
<feature type="binding site" description="distal binding residue" evidence="6">
    <location>
        <position position="140"/>
    </location>
    <ligand>
        <name>heme</name>
        <dbReference type="ChEBI" id="CHEBI:30413"/>
    </ligand>
    <ligandPart>
        <name>Fe</name>
        <dbReference type="ChEBI" id="CHEBI:18248"/>
    </ligandPart>
</feature>
<protein>
    <submittedName>
        <fullName evidence="8">Truncated hemoglobin</fullName>
    </submittedName>
</protein>
<sequence length="178" mass="20126">MTSPADPGRHETPPAGADPAPAHPETIYEMVGGHEAFVQLTALFYEGVAADPPLRDLYPEQDLGPAEDRLRMFLEQFFGGPKTYSETRGHPRLRMRHVDFAVTPAQRDRWLHHMTAAMDRMGFPAEADQMMRAYFERAAHFMVNTLEDDAPPLHESAPPPPVHPAPRRPRLSVRRVQE</sequence>
<evidence type="ECO:0000256" key="1">
    <source>
        <dbReference type="ARBA" id="ARBA00022448"/>
    </source>
</evidence>
<evidence type="ECO:0000313" key="8">
    <source>
        <dbReference type="EMBL" id="ACV05948.1"/>
    </source>
</evidence>
<dbReference type="HOGENOM" id="CLU_103526_3_1_11"/>
<keyword evidence="4" id="KW-0408">Iron</keyword>
<keyword evidence="1" id="KW-0813">Transport</keyword>